<name>A0ABU7HN00_9PSED</name>
<organism evidence="1 2">
    <name type="scientific">Pseudomonas ulcerans</name>
    <dbReference type="NCBI Taxonomy" id="3115852"/>
    <lineage>
        <taxon>Bacteria</taxon>
        <taxon>Pseudomonadati</taxon>
        <taxon>Pseudomonadota</taxon>
        <taxon>Gammaproteobacteria</taxon>
        <taxon>Pseudomonadales</taxon>
        <taxon>Pseudomonadaceae</taxon>
        <taxon>Pseudomonas</taxon>
    </lineage>
</organism>
<evidence type="ECO:0000313" key="2">
    <source>
        <dbReference type="Proteomes" id="UP001335100"/>
    </source>
</evidence>
<evidence type="ECO:0000313" key="1">
    <source>
        <dbReference type="EMBL" id="MEE1932879.1"/>
    </source>
</evidence>
<accession>A0ABU7HN00</accession>
<dbReference type="EMBL" id="JAZDQJ010000004">
    <property type="protein sequence ID" value="MEE1932879.1"/>
    <property type="molecule type" value="Genomic_DNA"/>
</dbReference>
<evidence type="ECO:0008006" key="3">
    <source>
        <dbReference type="Google" id="ProtNLM"/>
    </source>
</evidence>
<gene>
    <name evidence="1" type="ORF">V0R50_06580</name>
</gene>
<protein>
    <recommendedName>
        <fullName evidence="3">DUF2384 domain-containing protein</fullName>
    </recommendedName>
</protein>
<proteinExistence type="predicted"/>
<keyword evidence="2" id="KW-1185">Reference proteome</keyword>
<dbReference type="RefSeq" id="WP_330073766.1">
    <property type="nucleotide sequence ID" value="NZ_JAZDQJ010000004.1"/>
</dbReference>
<reference evidence="1 2" key="1">
    <citation type="submission" date="2024-01" db="EMBL/GenBank/DDBJ databases">
        <title>Unpublished Manusciprt.</title>
        <authorList>
            <person name="Duman M."/>
            <person name="Valdes E.G."/>
            <person name="Ajmi N."/>
            <person name="Altun S."/>
            <person name="Saticioglu I.B."/>
        </authorList>
    </citation>
    <scope>NUCLEOTIDE SEQUENCE [LARGE SCALE GENOMIC DNA]</scope>
    <source>
        <strain evidence="1 2">148P</strain>
    </source>
</reference>
<dbReference type="Proteomes" id="UP001335100">
    <property type="component" value="Unassembled WGS sequence"/>
</dbReference>
<sequence length="145" mass="16003">MTSQKPPRPTQRREAAMLAKGKTRILQSGDWLTAQEVTKLAGLNPAGPHPLPGEWLRARKIFVLRHEDNDYFPAYGLDPSAGYSPQSGMAEVIAILAAKKDGWGMAFWFGSSNSYLGGRLPKDVLRDEPLMVLEAAKDEISGLYF</sequence>
<comment type="caution">
    <text evidence="1">The sequence shown here is derived from an EMBL/GenBank/DDBJ whole genome shotgun (WGS) entry which is preliminary data.</text>
</comment>